<dbReference type="EMBL" id="SLVV01000008">
    <property type="protein sequence ID" value="TCN23971.1"/>
    <property type="molecule type" value="Genomic_DNA"/>
</dbReference>
<keyword evidence="3" id="KW-1185">Reference proteome</keyword>
<dbReference type="Pfam" id="PF14014">
    <property type="entry name" value="DUF4230"/>
    <property type="match status" value="1"/>
</dbReference>
<organism evidence="2 3">
    <name type="scientific">Mesobacillus foraminis</name>
    <dbReference type="NCBI Taxonomy" id="279826"/>
    <lineage>
        <taxon>Bacteria</taxon>
        <taxon>Bacillati</taxon>
        <taxon>Bacillota</taxon>
        <taxon>Bacilli</taxon>
        <taxon>Bacillales</taxon>
        <taxon>Bacillaceae</taxon>
        <taxon>Mesobacillus</taxon>
    </lineage>
</organism>
<evidence type="ECO:0000313" key="2">
    <source>
        <dbReference type="EMBL" id="TCN23971.1"/>
    </source>
</evidence>
<name>A0A4R2BAL3_9BACI</name>
<dbReference type="Proteomes" id="UP000295689">
    <property type="component" value="Unassembled WGS sequence"/>
</dbReference>
<dbReference type="AlphaFoldDB" id="A0A4R2BAL3"/>
<evidence type="ECO:0000313" key="3">
    <source>
        <dbReference type="Proteomes" id="UP000295689"/>
    </source>
</evidence>
<feature type="transmembrane region" description="Helical" evidence="1">
    <location>
        <begin position="49"/>
        <end position="70"/>
    </location>
</feature>
<keyword evidence="1" id="KW-1133">Transmembrane helix</keyword>
<reference evidence="2 3" key="1">
    <citation type="journal article" date="2015" name="Stand. Genomic Sci.">
        <title>Genomic Encyclopedia of Bacterial and Archaeal Type Strains, Phase III: the genomes of soil and plant-associated and newly described type strains.</title>
        <authorList>
            <person name="Whitman W.B."/>
            <person name="Woyke T."/>
            <person name="Klenk H.P."/>
            <person name="Zhou Y."/>
            <person name="Lilburn T.G."/>
            <person name="Beck B.J."/>
            <person name="De Vos P."/>
            <person name="Vandamme P."/>
            <person name="Eisen J.A."/>
            <person name="Garrity G."/>
            <person name="Hugenholtz P."/>
            <person name="Kyrpides N.C."/>
        </authorList>
    </citation>
    <scope>NUCLEOTIDE SEQUENCE [LARGE SCALE GENOMIC DNA]</scope>
    <source>
        <strain evidence="2 3">CV53</strain>
    </source>
</reference>
<protein>
    <submittedName>
        <fullName evidence="2">Uncharacterized protein DUF4230</fullName>
    </submittedName>
</protein>
<comment type="caution">
    <text evidence="2">The sequence shown here is derived from an EMBL/GenBank/DDBJ whole genome shotgun (WGS) entry which is preliminary data.</text>
</comment>
<keyword evidence="1" id="KW-0472">Membrane</keyword>
<gene>
    <name evidence="2" type="ORF">EV146_10876</name>
</gene>
<dbReference type="RefSeq" id="WP_132007870.1">
    <property type="nucleotide sequence ID" value="NZ_JABUHM010000007.1"/>
</dbReference>
<evidence type="ECO:0000256" key="1">
    <source>
        <dbReference type="SAM" id="Phobius"/>
    </source>
</evidence>
<sequence length="246" mass="27555">MGIRRHQQETLAATEGIIKGEVQTPRTLSSNHERNYRTSLPFYKRKMKYSILTIVATLLLMSGLGTFTFYKLFSGSTSQSESITIVEQVQELATLATAEAVVTTVIKEEDNKLFNKELNIHLPGTKRTVLLVVPATVLAGVDLQNVSERDIKVNEEQKEISLTIPHASIIQEPSIQMDKVETYSEEGLFRSEVNWEEGFDLAAAAKQEIEKEAQGMGLLEKAEDSAVKVISNFYHNLGYSVKIEFK</sequence>
<proteinExistence type="predicted"/>
<accession>A0A4R2BAL3</accession>
<keyword evidence="1" id="KW-0812">Transmembrane</keyword>
<dbReference type="InterPro" id="IPR025324">
    <property type="entry name" value="DUF4230"/>
</dbReference>